<dbReference type="AlphaFoldDB" id="A0A239FQV7"/>
<protein>
    <submittedName>
        <fullName evidence="1">Adenylate kinase</fullName>
    </submittedName>
</protein>
<keyword evidence="1" id="KW-0808">Transferase</keyword>
<keyword evidence="2" id="KW-1185">Reference proteome</keyword>
<dbReference type="GO" id="GO:0016301">
    <property type="term" value="F:kinase activity"/>
    <property type="evidence" value="ECO:0007669"/>
    <property type="project" value="UniProtKB-KW"/>
</dbReference>
<dbReference type="RefSeq" id="WP_203833326.1">
    <property type="nucleotide sequence ID" value="NZ_BOMU01000086.1"/>
</dbReference>
<dbReference type="InterPro" id="IPR027417">
    <property type="entry name" value="P-loop_NTPase"/>
</dbReference>
<dbReference type="Gene3D" id="3.40.50.300">
    <property type="entry name" value="P-loop containing nucleotide triphosphate hydrolases"/>
    <property type="match status" value="1"/>
</dbReference>
<dbReference type="InterPro" id="IPR052922">
    <property type="entry name" value="Cytidylate_Kinase-2"/>
</dbReference>
<keyword evidence="1" id="KW-0418">Kinase</keyword>
<dbReference type="EMBL" id="FZNR01000019">
    <property type="protein sequence ID" value="SNS59327.1"/>
    <property type="molecule type" value="Genomic_DNA"/>
</dbReference>
<dbReference type="Proteomes" id="UP000198415">
    <property type="component" value="Unassembled WGS sequence"/>
</dbReference>
<organism evidence="1 2">
    <name type="scientific">Actinoplanes regularis</name>
    <dbReference type="NCBI Taxonomy" id="52697"/>
    <lineage>
        <taxon>Bacteria</taxon>
        <taxon>Bacillati</taxon>
        <taxon>Actinomycetota</taxon>
        <taxon>Actinomycetes</taxon>
        <taxon>Micromonosporales</taxon>
        <taxon>Micromonosporaceae</taxon>
        <taxon>Actinoplanes</taxon>
    </lineage>
</organism>
<evidence type="ECO:0000313" key="2">
    <source>
        <dbReference type="Proteomes" id="UP000198415"/>
    </source>
</evidence>
<reference evidence="1 2" key="1">
    <citation type="submission" date="2017-06" db="EMBL/GenBank/DDBJ databases">
        <authorList>
            <person name="Kim H.J."/>
            <person name="Triplett B.A."/>
        </authorList>
    </citation>
    <scope>NUCLEOTIDE SEQUENCE [LARGE SCALE GENOMIC DNA]</scope>
    <source>
        <strain evidence="1 2">DSM 43151</strain>
    </source>
</reference>
<gene>
    <name evidence="1" type="ORF">SAMN06264365_11913</name>
</gene>
<name>A0A239FQV7_9ACTN</name>
<proteinExistence type="predicted"/>
<dbReference type="SUPFAM" id="SSF52540">
    <property type="entry name" value="P-loop containing nucleoside triphosphate hydrolases"/>
    <property type="match status" value="1"/>
</dbReference>
<accession>A0A239FQV7</accession>
<dbReference type="PANTHER" id="PTHR37816">
    <property type="entry name" value="YALI0E33011P"/>
    <property type="match status" value="1"/>
</dbReference>
<evidence type="ECO:0000313" key="1">
    <source>
        <dbReference type="EMBL" id="SNS59327.1"/>
    </source>
</evidence>
<sequence length="182" mass="20245">MTAADPRAGMRRIAVVGNGGAGKTTLANRLGALLDLPVTHLDALRYTDDWATVDEGTFVDRQRRVVATERWIIDGNSLASLPIRVAAADTVIVVDPPPVVCLWGLLRRRWRYHGGRHPDGVHDRITPAFLRYVWRYRRDHLPGVQACVAEHGGDAEVIHLTSHVRVDLFYEGLAHHLGRGAR</sequence>
<dbReference type="PANTHER" id="PTHR37816:SF3">
    <property type="entry name" value="MODULATES DNA TOPOLOGY"/>
    <property type="match status" value="1"/>
</dbReference>